<accession>A0A9Q8T1Z1</accession>
<dbReference type="AlphaFoldDB" id="A0A9Q8T1Z1"/>
<dbReference type="RefSeq" id="XP_049149295.1">
    <property type="nucleotide sequence ID" value="XM_049292149.1"/>
</dbReference>
<evidence type="ECO:0000313" key="1">
    <source>
        <dbReference type="EMBL" id="UQC87687.1"/>
    </source>
</evidence>
<dbReference type="Proteomes" id="UP000830671">
    <property type="component" value="Chromosome 7"/>
</dbReference>
<gene>
    <name evidence="1" type="ORF">CLUP02_13206</name>
</gene>
<sequence>MNPIELSKALNFEDNGSMVLPMLGCPCWMFVQTLSYFSLKFSQLSVIPTWTNVASETRQIHTQDFVCQCRGTHPMLWYTMLDSLTCPKYMRPMNVGTRFFMLPSCSLSRTFSSGFCKLDDPLTLCFHAQCRYHSLQLLLLTVRGCLIDAPQRAKSLVIPSTSTSCSPTYSFEPNEFHHPQHPRHPFRSAGLMLLVIRVTARSPHPFCIRRPKIDRPLSFYAHPKQLIDAATSTTAVFLNRADVLTGNVAPEVFLLEPQLPAARLRLNRLLTCRRCNGPPAAR</sequence>
<evidence type="ECO:0000313" key="2">
    <source>
        <dbReference type="Proteomes" id="UP000830671"/>
    </source>
</evidence>
<dbReference type="GeneID" id="73347159"/>
<protein>
    <submittedName>
        <fullName evidence="1">Uncharacterized protein</fullName>
    </submittedName>
</protein>
<dbReference type="KEGG" id="clup:CLUP02_13206"/>
<dbReference type="EMBL" id="CP019479">
    <property type="protein sequence ID" value="UQC87687.1"/>
    <property type="molecule type" value="Genomic_DNA"/>
</dbReference>
<keyword evidence="2" id="KW-1185">Reference proteome</keyword>
<organism evidence="1 2">
    <name type="scientific">Colletotrichum lupini</name>
    <dbReference type="NCBI Taxonomy" id="145971"/>
    <lineage>
        <taxon>Eukaryota</taxon>
        <taxon>Fungi</taxon>
        <taxon>Dikarya</taxon>
        <taxon>Ascomycota</taxon>
        <taxon>Pezizomycotina</taxon>
        <taxon>Sordariomycetes</taxon>
        <taxon>Hypocreomycetidae</taxon>
        <taxon>Glomerellales</taxon>
        <taxon>Glomerellaceae</taxon>
        <taxon>Colletotrichum</taxon>
        <taxon>Colletotrichum acutatum species complex</taxon>
    </lineage>
</organism>
<reference evidence="1" key="1">
    <citation type="journal article" date="2021" name="Mol. Plant Microbe Interact.">
        <title>Complete Genome Sequence of the Plant-Pathogenic Fungus Colletotrichum lupini.</title>
        <authorList>
            <person name="Baroncelli R."/>
            <person name="Pensec F."/>
            <person name="Da Lio D."/>
            <person name="Boufleur T."/>
            <person name="Vicente I."/>
            <person name="Sarrocco S."/>
            <person name="Picot A."/>
            <person name="Baraldi E."/>
            <person name="Sukno S."/>
            <person name="Thon M."/>
            <person name="Le Floch G."/>
        </authorList>
    </citation>
    <scope>NUCLEOTIDE SEQUENCE</scope>
    <source>
        <strain evidence="1">IMI 504893</strain>
    </source>
</reference>
<name>A0A9Q8T1Z1_9PEZI</name>
<proteinExistence type="predicted"/>